<evidence type="ECO:0000256" key="1">
    <source>
        <dbReference type="ARBA" id="ARBA00005986"/>
    </source>
</evidence>
<dbReference type="GO" id="GO:0016491">
    <property type="term" value="F:oxidoreductase activity"/>
    <property type="evidence" value="ECO:0007669"/>
    <property type="project" value="InterPro"/>
</dbReference>
<evidence type="ECO:0000259" key="3">
    <source>
        <dbReference type="Pfam" id="PF07110"/>
    </source>
</evidence>
<dbReference type="RefSeq" id="XP_018004823.1">
    <property type="nucleotide sequence ID" value="XM_018142646.1"/>
</dbReference>
<evidence type="ECO:0000313" key="5">
    <source>
        <dbReference type="Proteomes" id="UP000038010"/>
    </source>
</evidence>
<dbReference type="InterPro" id="IPR011008">
    <property type="entry name" value="Dimeric_a/b-barrel"/>
</dbReference>
<dbReference type="EMBL" id="LFJN01000002">
    <property type="protein sequence ID" value="KPI44860.1"/>
    <property type="molecule type" value="Genomic_DNA"/>
</dbReference>
<feature type="chain" id="PRO_5012113537" description="EthD domain-containing protein" evidence="2">
    <location>
        <begin position="16"/>
        <end position="187"/>
    </location>
</feature>
<comment type="caution">
    <text evidence="4">The sequence shown here is derived from an EMBL/GenBank/DDBJ whole genome shotgun (WGS) entry which is preliminary data.</text>
</comment>
<dbReference type="VEuPathDB" id="FungiDB:AB675_2656"/>
<feature type="domain" description="EthD" evidence="3">
    <location>
        <begin position="71"/>
        <end position="160"/>
    </location>
</feature>
<sequence>MKILLGLLLAPLAIASSVLPRLPESCDNSSLLKDLKEGGPDECCSMSYKPSCTMNLERMWHVKLFYNRKVGMSEDEFNQHWAYEHPRVAGTLHLQHGYVRYSQFHSTEKYRNVPDTGIKIMDFDGAAEFWAHNLESLREMQSDPEYIARMFPDEAKFIDQASMQILIGVDFVHIDNGNFVQDHARKF</sequence>
<proteinExistence type="inferred from homology"/>
<accession>A0A0N1I0B5</accession>
<protein>
    <recommendedName>
        <fullName evidence="3">EthD domain-containing protein</fullName>
    </recommendedName>
</protein>
<dbReference type="AlphaFoldDB" id="A0A0N1I0B5"/>
<reference evidence="4 5" key="1">
    <citation type="submission" date="2015-06" db="EMBL/GenBank/DDBJ databases">
        <title>Draft genome of the ant-associated black yeast Phialophora attae CBS 131958.</title>
        <authorList>
            <person name="Moreno L.F."/>
            <person name="Stielow B.J."/>
            <person name="de Hoog S."/>
            <person name="Vicente V.A."/>
            <person name="Weiss V.A."/>
            <person name="de Vries M."/>
            <person name="Cruz L.M."/>
            <person name="Souza E.M."/>
        </authorList>
    </citation>
    <scope>NUCLEOTIDE SEQUENCE [LARGE SCALE GENOMIC DNA]</scope>
    <source>
        <strain evidence="4 5">CBS 131958</strain>
    </source>
</reference>
<gene>
    <name evidence="4" type="ORF">AB675_2656</name>
</gene>
<dbReference type="Proteomes" id="UP000038010">
    <property type="component" value="Unassembled WGS sequence"/>
</dbReference>
<keyword evidence="5" id="KW-1185">Reference proteome</keyword>
<organism evidence="4 5">
    <name type="scientific">Cyphellophora attinorum</name>
    <dbReference type="NCBI Taxonomy" id="1664694"/>
    <lineage>
        <taxon>Eukaryota</taxon>
        <taxon>Fungi</taxon>
        <taxon>Dikarya</taxon>
        <taxon>Ascomycota</taxon>
        <taxon>Pezizomycotina</taxon>
        <taxon>Eurotiomycetes</taxon>
        <taxon>Chaetothyriomycetidae</taxon>
        <taxon>Chaetothyriales</taxon>
        <taxon>Cyphellophoraceae</taxon>
        <taxon>Cyphellophora</taxon>
    </lineage>
</organism>
<dbReference type="Gene3D" id="3.30.70.100">
    <property type="match status" value="1"/>
</dbReference>
<dbReference type="STRING" id="1664694.A0A0N1I0B5"/>
<dbReference type="GeneID" id="28734526"/>
<feature type="signal peptide" evidence="2">
    <location>
        <begin position="1"/>
        <end position="15"/>
    </location>
</feature>
<dbReference type="OrthoDB" id="3454835at2759"/>
<dbReference type="InterPro" id="IPR009799">
    <property type="entry name" value="EthD_dom"/>
</dbReference>
<comment type="similarity">
    <text evidence="1">Belongs to the tpcK family.</text>
</comment>
<evidence type="ECO:0000256" key="2">
    <source>
        <dbReference type="SAM" id="SignalP"/>
    </source>
</evidence>
<keyword evidence="2" id="KW-0732">Signal</keyword>
<dbReference type="SUPFAM" id="SSF54909">
    <property type="entry name" value="Dimeric alpha+beta barrel"/>
    <property type="match status" value="1"/>
</dbReference>
<dbReference type="Pfam" id="PF07110">
    <property type="entry name" value="EthD"/>
    <property type="match status" value="1"/>
</dbReference>
<name>A0A0N1I0B5_9EURO</name>
<evidence type="ECO:0000313" key="4">
    <source>
        <dbReference type="EMBL" id="KPI44860.1"/>
    </source>
</evidence>